<keyword evidence="2" id="KW-0229">DNA integration</keyword>
<dbReference type="GO" id="GO:0015074">
    <property type="term" value="P:DNA integration"/>
    <property type="evidence" value="ECO:0007669"/>
    <property type="project" value="UniProtKB-KW"/>
</dbReference>
<evidence type="ECO:0000259" key="6">
    <source>
        <dbReference type="PROSITE" id="PS51898"/>
    </source>
</evidence>
<name>A0A9D9NI70_9BACT</name>
<dbReference type="AlphaFoldDB" id="A0A9D9NI70"/>
<protein>
    <submittedName>
        <fullName evidence="8">Site-specific integrase</fullName>
    </submittedName>
</protein>
<dbReference type="InterPro" id="IPR011010">
    <property type="entry name" value="DNA_brk_join_enz"/>
</dbReference>
<evidence type="ECO:0000256" key="4">
    <source>
        <dbReference type="ARBA" id="ARBA00023172"/>
    </source>
</evidence>
<evidence type="ECO:0000259" key="7">
    <source>
        <dbReference type="PROSITE" id="PS51900"/>
    </source>
</evidence>
<keyword evidence="3 5" id="KW-0238">DNA-binding</keyword>
<dbReference type="InterPro" id="IPR002104">
    <property type="entry name" value="Integrase_catalytic"/>
</dbReference>
<feature type="domain" description="Tyr recombinase" evidence="6">
    <location>
        <begin position="208"/>
        <end position="400"/>
    </location>
</feature>
<sequence>MFKYSRNGVSVLVVLDRRRAKKSGLYPVKVEVVYRRRQKYYPTGQDMSETEWMCFPARTSMEVAAMIDDRFYRVKSEVDIMLRNGSFSFTALATNLGKGTERTVNEILSSMMEEFRTEGRVNSYYRCRSTLKSIERFAGNDIPLSDITPHWLKSCEAFWRGEGKSATTVSIYMKTLKSIVNRAFRDGLVGPNAFPYGRGRYVVPAGNGRKRALSRSAIRRIIDYKGEPRLEESRDLWLFSYLCNGINFMDMLYLKYRNVVGNEIWFVRSKTKGTMSETRQIRAVFTEEMRRIVARWGNADDGNPDTFLFRYAAPYDDAFAAVSKVRRVTSMCNRGLAKIASEIGIPKFTTYSARHSFASVLKWSGVDIAFISESLGHSSLSITEHYLAGSGEEERRKRAKILTDLNPGKSGR</sequence>
<dbReference type="GO" id="GO:0003677">
    <property type="term" value="F:DNA binding"/>
    <property type="evidence" value="ECO:0007669"/>
    <property type="project" value="UniProtKB-UniRule"/>
</dbReference>
<keyword evidence="4" id="KW-0233">DNA recombination</keyword>
<evidence type="ECO:0000313" key="9">
    <source>
        <dbReference type="Proteomes" id="UP000823757"/>
    </source>
</evidence>
<dbReference type="GO" id="GO:0006310">
    <property type="term" value="P:DNA recombination"/>
    <property type="evidence" value="ECO:0007669"/>
    <property type="project" value="UniProtKB-KW"/>
</dbReference>
<evidence type="ECO:0000313" key="8">
    <source>
        <dbReference type="EMBL" id="MBO8474556.1"/>
    </source>
</evidence>
<evidence type="ECO:0000256" key="2">
    <source>
        <dbReference type="ARBA" id="ARBA00022908"/>
    </source>
</evidence>
<dbReference type="SUPFAM" id="SSF56349">
    <property type="entry name" value="DNA breaking-rejoining enzymes"/>
    <property type="match status" value="1"/>
</dbReference>
<dbReference type="InterPro" id="IPR013762">
    <property type="entry name" value="Integrase-like_cat_sf"/>
</dbReference>
<dbReference type="Pfam" id="PF13102">
    <property type="entry name" value="Phage_int_SAM_5"/>
    <property type="match status" value="1"/>
</dbReference>
<dbReference type="Pfam" id="PF00589">
    <property type="entry name" value="Phage_integrase"/>
    <property type="match status" value="1"/>
</dbReference>
<dbReference type="Gene3D" id="1.10.443.10">
    <property type="entry name" value="Intergrase catalytic core"/>
    <property type="match status" value="1"/>
</dbReference>
<reference evidence="8" key="1">
    <citation type="submission" date="2020-10" db="EMBL/GenBank/DDBJ databases">
        <authorList>
            <person name="Gilroy R."/>
        </authorList>
    </citation>
    <scope>NUCLEOTIDE SEQUENCE</scope>
    <source>
        <strain evidence="8">B1-13419</strain>
    </source>
</reference>
<dbReference type="PROSITE" id="PS51898">
    <property type="entry name" value="TYR_RECOMBINASE"/>
    <property type="match status" value="1"/>
</dbReference>
<proteinExistence type="inferred from homology"/>
<evidence type="ECO:0000256" key="5">
    <source>
        <dbReference type="PROSITE-ProRule" id="PRU01248"/>
    </source>
</evidence>
<dbReference type="PANTHER" id="PTHR30349">
    <property type="entry name" value="PHAGE INTEGRASE-RELATED"/>
    <property type="match status" value="1"/>
</dbReference>
<dbReference type="InterPro" id="IPR010998">
    <property type="entry name" value="Integrase_recombinase_N"/>
</dbReference>
<dbReference type="InterPro" id="IPR025269">
    <property type="entry name" value="SAM-like_dom"/>
</dbReference>
<evidence type="ECO:0000256" key="1">
    <source>
        <dbReference type="ARBA" id="ARBA00008857"/>
    </source>
</evidence>
<dbReference type="InterPro" id="IPR050090">
    <property type="entry name" value="Tyrosine_recombinase_XerCD"/>
</dbReference>
<dbReference type="EMBL" id="JADIMD010000068">
    <property type="protein sequence ID" value="MBO8474556.1"/>
    <property type="molecule type" value="Genomic_DNA"/>
</dbReference>
<dbReference type="PROSITE" id="PS51900">
    <property type="entry name" value="CB"/>
    <property type="match status" value="1"/>
</dbReference>
<feature type="domain" description="Core-binding (CB)" evidence="7">
    <location>
        <begin position="102"/>
        <end position="184"/>
    </location>
</feature>
<comment type="similarity">
    <text evidence="1">Belongs to the 'phage' integrase family.</text>
</comment>
<dbReference type="InterPro" id="IPR044068">
    <property type="entry name" value="CB"/>
</dbReference>
<dbReference type="Gene3D" id="1.10.150.130">
    <property type="match status" value="1"/>
</dbReference>
<dbReference type="PANTHER" id="PTHR30349:SF64">
    <property type="entry name" value="PROPHAGE INTEGRASE INTD-RELATED"/>
    <property type="match status" value="1"/>
</dbReference>
<evidence type="ECO:0000256" key="3">
    <source>
        <dbReference type="ARBA" id="ARBA00023125"/>
    </source>
</evidence>
<gene>
    <name evidence="8" type="ORF">IAB91_04610</name>
</gene>
<comment type="caution">
    <text evidence="8">The sequence shown here is derived from an EMBL/GenBank/DDBJ whole genome shotgun (WGS) entry which is preliminary data.</text>
</comment>
<dbReference type="Proteomes" id="UP000823757">
    <property type="component" value="Unassembled WGS sequence"/>
</dbReference>
<organism evidence="8 9">
    <name type="scientific">Candidatus Cryptobacteroides faecigallinarum</name>
    <dbReference type="NCBI Taxonomy" id="2840763"/>
    <lineage>
        <taxon>Bacteria</taxon>
        <taxon>Pseudomonadati</taxon>
        <taxon>Bacteroidota</taxon>
        <taxon>Bacteroidia</taxon>
        <taxon>Bacteroidales</taxon>
        <taxon>Candidatus Cryptobacteroides</taxon>
    </lineage>
</organism>
<accession>A0A9D9NI70</accession>
<reference evidence="8" key="2">
    <citation type="journal article" date="2021" name="PeerJ">
        <title>Extensive microbial diversity within the chicken gut microbiome revealed by metagenomics and culture.</title>
        <authorList>
            <person name="Gilroy R."/>
            <person name="Ravi A."/>
            <person name="Getino M."/>
            <person name="Pursley I."/>
            <person name="Horton D.L."/>
            <person name="Alikhan N.F."/>
            <person name="Baker D."/>
            <person name="Gharbi K."/>
            <person name="Hall N."/>
            <person name="Watson M."/>
            <person name="Adriaenssens E.M."/>
            <person name="Foster-Nyarko E."/>
            <person name="Jarju S."/>
            <person name="Secka A."/>
            <person name="Antonio M."/>
            <person name="Oren A."/>
            <person name="Chaudhuri R.R."/>
            <person name="La Ragione R."/>
            <person name="Hildebrand F."/>
            <person name="Pallen M.J."/>
        </authorList>
    </citation>
    <scope>NUCLEOTIDE SEQUENCE</scope>
    <source>
        <strain evidence="8">B1-13419</strain>
    </source>
</reference>